<dbReference type="OrthoDB" id="77989at2759"/>
<evidence type="ECO:0000313" key="4">
    <source>
        <dbReference type="Proteomes" id="UP000738359"/>
    </source>
</evidence>
<proteinExistence type="predicted"/>
<accession>A0A9P6IUS2</accession>
<dbReference type="PROSITE" id="PS51462">
    <property type="entry name" value="NUDIX"/>
    <property type="match status" value="1"/>
</dbReference>
<dbReference type="PANTHER" id="PTHR12992">
    <property type="entry name" value="NUDIX HYDROLASE"/>
    <property type="match status" value="1"/>
</dbReference>
<reference evidence="3" key="1">
    <citation type="journal article" date="2020" name="Fungal Divers.">
        <title>Resolving the Mortierellaceae phylogeny through synthesis of multi-gene phylogenetics and phylogenomics.</title>
        <authorList>
            <person name="Vandepol N."/>
            <person name="Liber J."/>
            <person name="Desiro A."/>
            <person name="Na H."/>
            <person name="Kennedy M."/>
            <person name="Barry K."/>
            <person name="Grigoriev I.V."/>
            <person name="Miller A.N."/>
            <person name="O'Donnell K."/>
            <person name="Stajich J.E."/>
            <person name="Bonito G."/>
        </authorList>
    </citation>
    <scope>NUCLEOTIDE SEQUENCE</scope>
    <source>
        <strain evidence="3">CK1249</strain>
    </source>
</reference>
<organism evidence="3 4">
    <name type="scientific">Mortierella alpina</name>
    <name type="common">Oleaginous fungus</name>
    <name type="synonym">Mortierella renispora</name>
    <dbReference type="NCBI Taxonomy" id="64518"/>
    <lineage>
        <taxon>Eukaryota</taxon>
        <taxon>Fungi</taxon>
        <taxon>Fungi incertae sedis</taxon>
        <taxon>Mucoromycota</taxon>
        <taxon>Mortierellomycotina</taxon>
        <taxon>Mortierellomycetes</taxon>
        <taxon>Mortierellales</taxon>
        <taxon>Mortierellaceae</taxon>
        <taxon>Mortierella</taxon>
    </lineage>
</organism>
<protein>
    <recommendedName>
        <fullName evidence="2">Nudix hydrolase domain-containing protein</fullName>
    </recommendedName>
</protein>
<dbReference type="AlphaFoldDB" id="A0A9P6IUS2"/>
<comment type="caution">
    <text evidence="3">The sequence shown here is derived from an EMBL/GenBank/DDBJ whole genome shotgun (WGS) entry which is preliminary data.</text>
</comment>
<dbReference type="CDD" id="cd03426">
    <property type="entry name" value="NUDIX_CoAse_Nudt7"/>
    <property type="match status" value="1"/>
</dbReference>
<feature type="compositionally biased region" description="Low complexity" evidence="1">
    <location>
        <begin position="55"/>
        <end position="68"/>
    </location>
</feature>
<dbReference type="EMBL" id="JAAAHY010001490">
    <property type="protein sequence ID" value="KAF9948759.1"/>
    <property type="molecule type" value="Genomic_DNA"/>
</dbReference>
<dbReference type="InterPro" id="IPR000086">
    <property type="entry name" value="NUDIX_hydrolase_dom"/>
</dbReference>
<feature type="domain" description="Nudix hydrolase" evidence="2">
    <location>
        <begin position="81"/>
        <end position="225"/>
    </location>
</feature>
<dbReference type="Pfam" id="PF00293">
    <property type="entry name" value="NUDIX"/>
    <property type="match status" value="1"/>
</dbReference>
<evidence type="ECO:0000259" key="2">
    <source>
        <dbReference type="PROSITE" id="PS51462"/>
    </source>
</evidence>
<dbReference type="InterPro" id="IPR015797">
    <property type="entry name" value="NUDIX_hydrolase-like_dom_sf"/>
</dbReference>
<evidence type="ECO:0000313" key="3">
    <source>
        <dbReference type="EMBL" id="KAF9948759.1"/>
    </source>
</evidence>
<feature type="region of interest" description="Disordered" evidence="1">
    <location>
        <begin position="112"/>
        <end position="132"/>
    </location>
</feature>
<dbReference type="GO" id="GO:0010945">
    <property type="term" value="F:coenzyme A diphosphatase activity"/>
    <property type="evidence" value="ECO:0007669"/>
    <property type="project" value="InterPro"/>
</dbReference>
<evidence type="ECO:0000256" key="1">
    <source>
        <dbReference type="SAM" id="MobiDB-lite"/>
    </source>
</evidence>
<dbReference type="Gene3D" id="3.90.79.10">
    <property type="entry name" value="Nucleoside Triphosphate Pyrophosphohydrolase"/>
    <property type="match status" value="1"/>
</dbReference>
<gene>
    <name evidence="3" type="ORF">BGZ70_002073</name>
</gene>
<dbReference type="InterPro" id="IPR045121">
    <property type="entry name" value="CoAse"/>
</dbReference>
<feature type="region of interest" description="Disordered" evidence="1">
    <location>
        <begin position="44"/>
        <end position="70"/>
    </location>
</feature>
<sequence>MTREISALTTIIDSLGPPRKIKSRGPKYRRASVAIIIRVRPNPLRYPQYNTSKEPQQPQQQQTQQQQQELRPIQAIENPESLDEFFDQEWVRTGIPEVLFIERATRKTDRWSGHVALPGGKREEADEDDQETAARETLEEIGLDLSDLTQFRCLGALDDRELWTSFGRVFLMVLSPFVYIQLSPSTPPLKPQPDEVASVHWQPLSLFLDRLEKPQWTPMTINLSSKLTPRLSRTFLRGLFGTMSLHSIEMPYRPEFVLRTTTTPSTDRTQSKSLAGSIPSLSQSTLIHTTTSTASPTIVVDYEPEWDQDHRPLKLWGLTLQMMADLLELKDGPIQLDIRQKVWDSRRMRRRLDAGFLPGFSQADMHFWVRALLKFHSWQGTEKKTAQSNRVGSWESYYRLVKQAFLFVILGRVAAFALLVKLLKAPLLRLLLQGPSAVMSAPSRS</sequence>
<dbReference type="Proteomes" id="UP000738359">
    <property type="component" value="Unassembled WGS sequence"/>
</dbReference>
<keyword evidence="4" id="KW-1185">Reference proteome</keyword>
<dbReference type="PANTHER" id="PTHR12992:SF44">
    <property type="entry name" value="NUDIX HYDROLASE DOMAIN-CONTAINING PROTEIN"/>
    <property type="match status" value="1"/>
</dbReference>
<dbReference type="SUPFAM" id="SSF55811">
    <property type="entry name" value="Nudix"/>
    <property type="match status" value="1"/>
</dbReference>
<name>A0A9P6IUS2_MORAP</name>